<dbReference type="OrthoDB" id="9157371at2"/>
<evidence type="ECO:0008006" key="3">
    <source>
        <dbReference type="Google" id="ProtNLM"/>
    </source>
</evidence>
<comment type="caution">
    <text evidence="1">The sequence shown here is derived from an EMBL/GenBank/DDBJ whole genome shotgun (WGS) entry which is preliminary data.</text>
</comment>
<reference evidence="1 2" key="1">
    <citation type="submission" date="2019-03" db="EMBL/GenBank/DDBJ databases">
        <title>Sapientia aquatica gen. nov., sp. nov., isolated from a crater lake.</title>
        <authorList>
            <person name="Felfoldi T."/>
            <person name="Szabo A."/>
            <person name="Toth E."/>
            <person name="Schumann P."/>
            <person name="Keki Z."/>
            <person name="Marialigeti K."/>
            <person name="Mathe I."/>
        </authorList>
    </citation>
    <scope>NUCLEOTIDE SEQUENCE [LARGE SCALE GENOMIC DNA]</scope>
    <source>
        <strain evidence="1 2">SA-152</strain>
    </source>
</reference>
<accession>A0A4R5VYY7</accession>
<proteinExistence type="predicted"/>
<protein>
    <recommendedName>
        <fullName evidence="3">UDP-N-acetylmuramate--alanine ligase</fullName>
    </recommendedName>
</protein>
<dbReference type="Proteomes" id="UP000294829">
    <property type="component" value="Unassembled WGS sequence"/>
</dbReference>
<sequence>MTDLERSHKGQMEEIRHQIATVAAKLIAEDGATYAIAKSKAAQQVLGKNKAAQEVLPDNETIDQQIHVYNQLFLSHSQPQRLLHLRTCALKVMQELAQFMPHLTGAVLNGTAGEHSEIVLHLFVDNTKDVAIYLLNKGIQFDVSESHSQQTNLPKNKGRAEPQETLSFMLHNEVIHLILFSVDDLRNSSAKKTPRATIEALQLLIEESKST</sequence>
<name>A0A4R5VYY7_9BURK</name>
<gene>
    <name evidence="1" type="ORF">E2I14_14030</name>
</gene>
<dbReference type="EMBL" id="SMYL01000007">
    <property type="protein sequence ID" value="TDK64568.1"/>
    <property type="molecule type" value="Genomic_DNA"/>
</dbReference>
<dbReference type="AlphaFoldDB" id="A0A4R5VYY7"/>
<evidence type="ECO:0000313" key="1">
    <source>
        <dbReference type="EMBL" id="TDK64568.1"/>
    </source>
</evidence>
<organism evidence="1 2">
    <name type="scientific">Sapientia aquatica</name>
    <dbReference type="NCBI Taxonomy" id="1549640"/>
    <lineage>
        <taxon>Bacteria</taxon>
        <taxon>Pseudomonadati</taxon>
        <taxon>Pseudomonadota</taxon>
        <taxon>Betaproteobacteria</taxon>
        <taxon>Burkholderiales</taxon>
        <taxon>Oxalobacteraceae</taxon>
        <taxon>Sapientia</taxon>
    </lineage>
</organism>
<keyword evidence="2" id="KW-1185">Reference proteome</keyword>
<evidence type="ECO:0000313" key="2">
    <source>
        <dbReference type="Proteomes" id="UP000294829"/>
    </source>
</evidence>